<dbReference type="InterPro" id="IPR000182">
    <property type="entry name" value="GNAT_dom"/>
</dbReference>
<dbReference type="Proteomes" id="UP001387110">
    <property type="component" value="Unassembled WGS sequence"/>
</dbReference>
<gene>
    <name evidence="4" type="ORF">AS033_14985</name>
    <name evidence="5" type="ORF">RSA11_03375</name>
    <name evidence="6" type="ORF">SZL87_00650</name>
</gene>
<proteinExistence type="predicted"/>
<reference evidence="5 8" key="2">
    <citation type="journal article" date="2016" name="Front. Microbiol.">
        <title>Genomic Resource of Rice Seed Associated Bacteria.</title>
        <authorList>
            <person name="Midha S."/>
            <person name="Bansal K."/>
            <person name="Sharma S."/>
            <person name="Kumar N."/>
            <person name="Patil P.P."/>
            <person name="Chaudhry V."/>
            <person name="Patil P.B."/>
        </authorList>
    </citation>
    <scope>NUCLEOTIDE SEQUENCE [LARGE SCALE GENOMIC DNA]</scope>
    <source>
        <strain evidence="5 8">RSA11</strain>
    </source>
</reference>
<dbReference type="Proteomes" id="UP000053797">
    <property type="component" value="Unassembled WGS sequence"/>
</dbReference>
<comment type="caution">
    <text evidence="4">The sequence shown here is derived from an EMBL/GenBank/DDBJ whole genome shotgun (WGS) entry which is preliminary data.</text>
</comment>
<evidence type="ECO:0000313" key="6">
    <source>
        <dbReference type="EMBL" id="MEI4460922.1"/>
    </source>
</evidence>
<dbReference type="GeneID" id="90836713"/>
<dbReference type="Gene3D" id="3.40.630.30">
    <property type="match status" value="1"/>
</dbReference>
<dbReference type="AlphaFoldDB" id="A0A0V8GCL1"/>
<reference evidence="6 9" key="3">
    <citation type="submission" date="2023-12" db="EMBL/GenBank/DDBJ databases">
        <authorList>
            <person name="Easwaran N."/>
            <person name="Lazarus H.P.S."/>
        </authorList>
    </citation>
    <scope>NUCLEOTIDE SEQUENCE [LARGE SCALE GENOMIC DNA]</scope>
    <source>
        <strain evidence="6 9">VIT-2023</strain>
    </source>
</reference>
<feature type="domain" description="N-acetyltransferase" evidence="3">
    <location>
        <begin position="1"/>
        <end position="161"/>
    </location>
</feature>
<keyword evidence="2" id="KW-0012">Acyltransferase</keyword>
<dbReference type="OrthoDB" id="6382410at2"/>
<dbReference type="InterPro" id="IPR016181">
    <property type="entry name" value="Acyl_CoA_acyltransferase"/>
</dbReference>
<evidence type="ECO:0000313" key="8">
    <source>
        <dbReference type="Proteomes" id="UP000072605"/>
    </source>
</evidence>
<dbReference type="Pfam" id="PF00583">
    <property type="entry name" value="Acetyltransf_1"/>
    <property type="match status" value="1"/>
</dbReference>
<dbReference type="EMBL" id="JBAWKY010000001">
    <property type="protein sequence ID" value="MEI4460922.1"/>
    <property type="molecule type" value="Genomic_DNA"/>
</dbReference>
<evidence type="ECO:0000256" key="2">
    <source>
        <dbReference type="ARBA" id="ARBA00023315"/>
    </source>
</evidence>
<dbReference type="Proteomes" id="UP000072605">
    <property type="component" value="Unassembled WGS sequence"/>
</dbReference>
<dbReference type="CDD" id="cd04301">
    <property type="entry name" value="NAT_SF"/>
    <property type="match status" value="1"/>
</dbReference>
<keyword evidence="9" id="KW-1185">Reference proteome</keyword>
<dbReference type="RefSeq" id="WP_023468305.1">
    <property type="nucleotide sequence ID" value="NZ_FMYN01000006.1"/>
</dbReference>
<dbReference type="GO" id="GO:0016747">
    <property type="term" value="F:acyltransferase activity, transferring groups other than amino-acyl groups"/>
    <property type="evidence" value="ECO:0007669"/>
    <property type="project" value="InterPro"/>
</dbReference>
<dbReference type="InterPro" id="IPR050832">
    <property type="entry name" value="Bact_Acetyltransf"/>
</dbReference>
<sequence length="161" mass="18174">MIRQATSKDVRNIATLLEQKALSLKASGSSQWSAYLEQDIEQLVARDLEAGRLYVFEDQNELLGSVALLPSLEWDQSLWDDVEGLYIHRIVVSDRAKGRGVGRKLLEHAIAVTEDEGEILRLDCVASNEFLNAYYTSFGFVHQGTRDGFSIYEYERIEATA</sequence>
<dbReference type="PANTHER" id="PTHR43877:SF2">
    <property type="entry name" value="AMINOALKYLPHOSPHONATE N-ACETYLTRANSFERASE-RELATED"/>
    <property type="match status" value="1"/>
</dbReference>
<keyword evidence="1 4" id="KW-0808">Transferase</keyword>
<evidence type="ECO:0000256" key="1">
    <source>
        <dbReference type="ARBA" id="ARBA00022679"/>
    </source>
</evidence>
<name>A0A0V8GCL1_9BACL</name>
<evidence type="ECO:0000313" key="4">
    <source>
        <dbReference type="EMBL" id="KSU47957.1"/>
    </source>
</evidence>
<reference evidence="4 7" key="1">
    <citation type="journal article" date="2015" name="Int. J. Syst. Evol. Microbiol.">
        <title>Exiguobacterium enclense sp. nov., isolated from sediment.</title>
        <authorList>
            <person name="Dastager S.G."/>
            <person name="Mawlankar R."/>
            <person name="Sonalkar V.V."/>
            <person name="Thorat M.N."/>
            <person name="Mual P."/>
            <person name="Verma A."/>
            <person name="Krishnamurthi S."/>
            <person name="Tang S.K."/>
            <person name="Li W.J."/>
        </authorList>
    </citation>
    <scope>NUCLEOTIDE SEQUENCE [LARGE SCALE GENOMIC DNA]</scope>
    <source>
        <strain evidence="4 7">NIO-1109</strain>
    </source>
</reference>
<evidence type="ECO:0000313" key="7">
    <source>
        <dbReference type="Proteomes" id="UP000053797"/>
    </source>
</evidence>
<protein>
    <submittedName>
        <fullName evidence="4">GCN5 family acetyltransferase</fullName>
    </submittedName>
    <submittedName>
        <fullName evidence="6">GNAT family N-acetyltransferase</fullName>
    </submittedName>
</protein>
<evidence type="ECO:0000313" key="5">
    <source>
        <dbReference type="EMBL" id="KTR27720.1"/>
    </source>
</evidence>
<dbReference type="EMBL" id="LNQL01000006">
    <property type="protein sequence ID" value="KSU47957.1"/>
    <property type="molecule type" value="Genomic_DNA"/>
</dbReference>
<dbReference type="PANTHER" id="PTHR43877">
    <property type="entry name" value="AMINOALKYLPHOSPHONATE N-ACETYLTRANSFERASE-RELATED-RELATED"/>
    <property type="match status" value="1"/>
</dbReference>
<evidence type="ECO:0000259" key="3">
    <source>
        <dbReference type="PROSITE" id="PS51186"/>
    </source>
</evidence>
<dbReference type="SUPFAM" id="SSF55729">
    <property type="entry name" value="Acyl-CoA N-acyltransferases (Nat)"/>
    <property type="match status" value="1"/>
</dbReference>
<accession>A0A0V8GCL1</accession>
<evidence type="ECO:0000313" key="9">
    <source>
        <dbReference type="Proteomes" id="UP001387110"/>
    </source>
</evidence>
<dbReference type="PROSITE" id="PS51186">
    <property type="entry name" value="GNAT"/>
    <property type="match status" value="1"/>
</dbReference>
<dbReference type="EMBL" id="LDQV01000012">
    <property type="protein sequence ID" value="KTR27720.1"/>
    <property type="molecule type" value="Genomic_DNA"/>
</dbReference>
<organism evidence="4 7">
    <name type="scientific">Exiguobacterium indicum</name>
    <dbReference type="NCBI Taxonomy" id="296995"/>
    <lineage>
        <taxon>Bacteria</taxon>
        <taxon>Bacillati</taxon>
        <taxon>Bacillota</taxon>
        <taxon>Bacilli</taxon>
        <taxon>Bacillales</taxon>
        <taxon>Bacillales Family XII. Incertae Sedis</taxon>
        <taxon>Exiguobacterium</taxon>
    </lineage>
</organism>